<proteinExistence type="predicted"/>
<evidence type="ECO:0000313" key="2">
    <source>
        <dbReference type="Proteomes" id="UP000499080"/>
    </source>
</evidence>
<protein>
    <submittedName>
        <fullName evidence="1">Uncharacterized protein</fullName>
    </submittedName>
</protein>
<dbReference type="Proteomes" id="UP000499080">
    <property type="component" value="Unassembled WGS sequence"/>
</dbReference>
<evidence type="ECO:0000313" key="1">
    <source>
        <dbReference type="EMBL" id="GBN55359.1"/>
    </source>
</evidence>
<reference evidence="1 2" key="1">
    <citation type="journal article" date="2019" name="Sci. Rep.">
        <title>Orb-weaving spider Araneus ventricosus genome elucidates the spidroin gene catalogue.</title>
        <authorList>
            <person name="Kono N."/>
            <person name="Nakamura H."/>
            <person name="Ohtoshi R."/>
            <person name="Moran D.A.P."/>
            <person name="Shinohara A."/>
            <person name="Yoshida Y."/>
            <person name="Fujiwara M."/>
            <person name="Mori M."/>
            <person name="Tomita M."/>
            <person name="Arakawa K."/>
        </authorList>
    </citation>
    <scope>NUCLEOTIDE SEQUENCE [LARGE SCALE GENOMIC DNA]</scope>
</reference>
<comment type="caution">
    <text evidence="1">The sequence shown here is derived from an EMBL/GenBank/DDBJ whole genome shotgun (WGS) entry which is preliminary data.</text>
</comment>
<gene>
    <name evidence="1" type="ORF">AVEN_38335_1</name>
</gene>
<accession>A0A4Y2PVV8</accession>
<name>A0A4Y2PVV8_ARAVE</name>
<dbReference type="EMBL" id="BGPR01012272">
    <property type="protein sequence ID" value="GBN55359.1"/>
    <property type="molecule type" value="Genomic_DNA"/>
</dbReference>
<dbReference type="AlphaFoldDB" id="A0A4Y2PVV8"/>
<organism evidence="1 2">
    <name type="scientific">Araneus ventricosus</name>
    <name type="common">Orbweaver spider</name>
    <name type="synonym">Epeira ventricosa</name>
    <dbReference type="NCBI Taxonomy" id="182803"/>
    <lineage>
        <taxon>Eukaryota</taxon>
        <taxon>Metazoa</taxon>
        <taxon>Ecdysozoa</taxon>
        <taxon>Arthropoda</taxon>
        <taxon>Chelicerata</taxon>
        <taxon>Arachnida</taxon>
        <taxon>Araneae</taxon>
        <taxon>Araneomorphae</taxon>
        <taxon>Entelegynae</taxon>
        <taxon>Araneoidea</taxon>
        <taxon>Araneidae</taxon>
        <taxon>Araneus</taxon>
    </lineage>
</organism>
<sequence length="146" mass="16666">MCKTGVHNKRSVRCCKKSFLTHQTPKLFSLYSIPFPYKIGQYIPSPRSISFNLHESSTTVIEIFENNPVREQLNQQKPIKIPCLAPPCELHSLLIGRPLHSQHSSSHRCLIGSAICRPPTAHAMEQLKMTGNLRQQRKRTLTHNQT</sequence>
<keyword evidence="2" id="KW-1185">Reference proteome</keyword>